<evidence type="ECO:0008006" key="3">
    <source>
        <dbReference type="Google" id="ProtNLM"/>
    </source>
</evidence>
<dbReference type="InterPro" id="IPR011009">
    <property type="entry name" value="Kinase-like_dom_sf"/>
</dbReference>
<protein>
    <recommendedName>
        <fullName evidence="3">Protein kinase domain-containing protein</fullName>
    </recommendedName>
</protein>
<gene>
    <name evidence="1" type="ORF">DU002_12575</name>
</gene>
<sequence length="272" mass="30810">MPCFNSYLKSISQNSESDELVRSFQVNGQRFWLKRAGEDKHRWYHRMLPLLSRGKLKGWLNSHAYIPPNARLFGELKRLLALSLQGLPVVQITSFTDHSFITKDAGVDAKTILEQSTEKREIVGQLFDALGTLHQAGVVHGRPALRDIAISASGKVTFLDFEESPTQTTPELMARDAIILINECHRIPDLTASDVQAGVAKWRMKTNRSTWHAMCSATWWLLALLSVPAKLSARWSQKPRKQRLRRALATLSRLTKSPLPNHFFPRGLPFGF</sequence>
<dbReference type="AlphaFoldDB" id="A0A368NIG6"/>
<comment type="caution">
    <text evidence="1">The sequence shown here is derived from an EMBL/GenBank/DDBJ whole genome shotgun (WGS) entry which is preliminary data.</text>
</comment>
<organism evidence="1 2">
    <name type="scientific">Corallincola holothuriorum</name>
    <dbReference type="NCBI Taxonomy" id="2282215"/>
    <lineage>
        <taxon>Bacteria</taxon>
        <taxon>Pseudomonadati</taxon>
        <taxon>Pseudomonadota</taxon>
        <taxon>Gammaproteobacteria</taxon>
        <taxon>Alteromonadales</taxon>
        <taxon>Psychromonadaceae</taxon>
        <taxon>Corallincola</taxon>
    </lineage>
</organism>
<dbReference type="Gene3D" id="1.10.510.10">
    <property type="entry name" value="Transferase(Phosphotransferase) domain 1"/>
    <property type="match status" value="1"/>
</dbReference>
<dbReference type="SUPFAM" id="SSF56112">
    <property type="entry name" value="Protein kinase-like (PK-like)"/>
    <property type="match status" value="1"/>
</dbReference>
<name>A0A368NIG6_9GAMM</name>
<reference evidence="1 2" key="1">
    <citation type="submission" date="2018-07" db="EMBL/GenBank/DDBJ databases">
        <title>Corallincola holothuriorum sp. nov., a new facultative anaerobe isolated from sea cucumber Apostichopus japonicus.</title>
        <authorList>
            <person name="Xia H."/>
        </authorList>
    </citation>
    <scope>NUCLEOTIDE SEQUENCE [LARGE SCALE GENOMIC DNA]</scope>
    <source>
        <strain evidence="1 2">C4</strain>
    </source>
</reference>
<dbReference type="EMBL" id="QPID01000007">
    <property type="protein sequence ID" value="RCU49181.1"/>
    <property type="molecule type" value="Genomic_DNA"/>
</dbReference>
<evidence type="ECO:0000313" key="2">
    <source>
        <dbReference type="Proteomes" id="UP000252558"/>
    </source>
</evidence>
<accession>A0A368NIG6</accession>
<evidence type="ECO:0000313" key="1">
    <source>
        <dbReference type="EMBL" id="RCU49181.1"/>
    </source>
</evidence>
<keyword evidence="2" id="KW-1185">Reference proteome</keyword>
<proteinExistence type="predicted"/>
<dbReference type="Proteomes" id="UP000252558">
    <property type="component" value="Unassembled WGS sequence"/>
</dbReference>